<dbReference type="OrthoDB" id="1867783at2759"/>
<dbReference type="PANTHER" id="PTHR24338">
    <property type="entry name" value="HOMEOBOX PROTEIN MSX"/>
    <property type="match status" value="1"/>
</dbReference>
<dbReference type="CDD" id="cd00086">
    <property type="entry name" value="homeodomain"/>
    <property type="match status" value="1"/>
</dbReference>
<dbReference type="SMART" id="SM00389">
    <property type="entry name" value="HOX"/>
    <property type="match status" value="1"/>
</dbReference>
<keyword evidence="2" id="KW-0217">Developmental protein</keyword>
<keyword evidence="3 7" id="KW-0238">DNA-binding</keyword>
<feature type="domain" description="Homeobox" evidence="10">
    <location>
        <begin position="199"/>
        <end position="259"/>
    </location>
</feature>
<evidence type="ECO:0000259" key="10">
    <source>
        <dbReference type="PROSITE" id="PS50071"/>
    </source>
</evidence>
<evidence type="ECO:0000256" key="4">
    <source>
        <dbReference type="ARBA" id="ARBA00023155"/>
    </source>
</evidence>
<evidence type="ECO:0000256" key="3">
    <source>
        <dbReference type="ARBA" id="ARBA00023125"/>
    </source>
</evidence>
<dbReference type="PROSITE" id="PS00027">
    <property type="entry name" value="HOMEOBOX_1"/>
    <property type="match status" value="1"/>
</dbReference>
<comment type="similarity">
    <text evidence="6">Belongs to the Msh homeobox family.</text>
</comment>
<feature type="DNA-binding region" description="Homeobox" evidence="7">
    <location>
        <begin position="201"/>
        <end position="260"/>
    </location>
</feature>
<evidence type="ECO:0000256" key="6">
    <source>
        <dbReference type="ARBA" id="ARBA00038425"/>
    </source>
</evidence>
<comment type="caution">
    <text evidence="11">The sequence shown here is derived from an EMBL/GenBank/DDBJ whole genome shotgun (WGS) entry which is preliminary data.</text>
</comment>
<dbReference type="PANTHER" id="PTHR24338:SF0">
    <property type="entry name" value="MUSCLE SEGMENTATION HOMEOBOX"/>
    <property type="match status" value="1"/>
</dbReference>
<evidence type="ECO:0000256" key="5">
    <source>
        <dbReference type="ARBA" id="ARBA00023242"/>
    </source>
</evidence>
<feature type="region of interest" description="Disordered" evidence="9">
    <location>
        <begin position="64"/>
        <end position="92"/>
    </location>
</feature>
<name>A0A8S3Z999_9EUPU</name>
<dbReference type="AlphaFoldDB" id="A0A8S3Z999"/>
<dbReference type="InterPro" id="IPR009057">
    <property type="entry name" value="Homeodomain-like_sf"/>
</dbReference>
<feature type="region of interest" description="Disordered" evidence="9">
    <location>
        <begin position="259"/>
        <end position="278"/>
    </location>
</feature>
<feature type="compositionally biased region" description="Basic residues" evidence="9">
    <location>
        <begin position="185"/>
        <end position="202"/>
    </location>
</feature>
<evidence type="ECO:0000256" key="9">
    <source>
        <dbReference type="SAM" id="MobiDB-lite"/>
    </source>
</evidence>
<dbReference type="GO" id="GO:0000981">
    <property type="term" value="F:DNA-binding transcription factor activity, RNA polymerase II-specific"/>
    <property type="evidence" value="ECO:0007669"/>
    <property type="project" value="InterPro"/>
</dbReference>
<dbReference type="GO" id="GO:0000977">
    <property type="term" value="F:RNA polymerase II transcription regulatory region sequence-specific DNA binding"/>
    <property type="evidence" value="ECO:0007669"/>
    <property type="project" value="TreeGrafter"/>
</dbReference>
<dbReference type="Pfam" id="PF00046">
    <property type="entry name" value="Homeodomain"/>
    <property type="match status" value="1"/>
</dbReference>
<dbReference type="Proteomes" id="UP000678393">
    <property type="component" value="Unassembled WGS sequence"/>
</dbReference>
<evidence type="ECO:0000256" key="1">
    <source>
        <dbReference type="ARBA" id="ARBA00004123"/>
    </source>
</evidence>
<keyword evidence="5 7" id="KW-0539">Nucleus</keyword>
<keyword evidence="4 7" id="KW-0371">Homeobox</keyword>
<feature type="region of interest" description="Disordered" evidence="9">
    <location>
        <begin position="185"/>
        <end position="204"/>
    </location>
</feature>
<evidence type="ECO:0000313" key="11">
    <source>
        <dbReference type="EMBL" id="CAG5125759.1"/>
    </source>
</evidence>
<dbReference type="PROSITE" id="PS50071">
    <property type="entry name" value="HOMEOBOX_2"/>
    <property type="match status" value="1"/>
</dbReference>
<dbReference type="InterPro" id="IPR017970">
    <property type="entry name" value="Homeobox_CS"/>
</dbReference>
<dbReference type="GO" id="GO:0005634">
    <property type="term" value="C:nucleus"/>
    <property type="evidence" value="ECO:0007669"/>
    <property type="project" value="UniProtKB-SubCell"/>
</dbReference>
<evidence type="ECO:0000256" key="8">
    <source>
        <dbReference type="RuleBase" id="RU000682"/>
    </source>
</evidence>
<comment type="subcellular location">
    <subcellularLocation>
        <location evidence="1 7 8">Nucleus</location>
    </subcellularLocation>
</comment>
<reference evidence="11" key="1">
    <citation type="submission" date="2021-04" db="EMBL/GenBank/DDBJ databases">
        <authorList>
            <consortium name="Molecular Ecology Group"/>
        </authorList>
    </citation>
    <scope>NUCLEOTIDE SEQUENCE</scope>
</reference>
<proteinExistence type="inferred from homology"/>
<dbReference type="SUPFAM" id="SSF46689">
    <property type="entry name" value="Homeodomain-like"/>
    <property type="match status" value="1"/>
</dbReference>
<evidence type="ECO:0000256" key="2">
    <source>
        <dbReference type="ARBA" id="ARBA00022473"/>
    </source>
</evidence>
<sequence>MLPTPYTNVYVSDGFPYCLVPGGVREVWQQNPVFSHNNNNNNNDPLDMSSSLPSLTATCQLRNSVRTPPSVDTGSSFNRSPTPDSQPACRQSNIPVKPYLTFSIERILGLTGDVSSSCRNDEETGFSVENTFCDDDSGDEIINVDDVKEETTDVSTDNTGKELSDVDIITPKYQWLQCTRYHPPKLQRNKQKEGTKKRKLGRNPRVPFTQHQVVVLEDRFKQTHYLSSLDVAELSNMLGLTEPRVKIWFQNRRARDRREREAAQSSQKNAPQKTLLPPLSVPSVSWPSQASIAASYVPSSNTVDFRPSYISSSFRV</sequence>
<evidence type="ECO:0000256" key="7">
    <source>
        <dbReference type="PROSITE-ProRule" id="PRU00108"/>
    </source>
</evidence>
<organism evidence="11 12">
    <name type="scientific">Candidula unifasciata</name>
    <dbReference type="NCBI Taxonomy" id="100452"/>
    <lineage>
        <taxon>Eukaryota</taxon>
        <taxon>Metazoa</taxon>
        <taxon>Spiralia</taxon>
        <taxon>Lophotrochozoa</taxon>
        <taxon>Mollusca</taxon>
        <taxon>Gastropoda</taxon>
        <taxon>Heterobranchia</taxon>
        <taxon>Euthyneura</taxon>
        <taxon>Panpulmonata</taxon>
        <taxon>Eupulmonata</taxon>
        <taxon>Stylommatophora</taxon>
        <taxon>Helicina</taxon>
        <taxon>Helicoidea</taxon>
        <taxon>Geomitridae</taxon>
        <taxon>Candidula</taxon>
    </lineage>
</organism>
<dbReference type="Gene3D" id="1.10.10.60">
    <property type="entry name" value="Homeodomain-like"/>
    <property type="match status" value="1"/>
</dbReference>
<keyword evidence="12" id="KW-1185">Reference proteome</keyword>
<dbReference type="InterPro" id="IPR050674">
    <property type="entry name" value="Msh_Homeobox_Regulators"/>
</dbReference>
<dbReference type="GO" id="GO:0048598">
    <property type="term" value="P:embryonic morphogenesis"/>
    <property type="evidence" value="ECO:0007669"/>
    <property type="project" value="TreeGrafter"/>
</dbReference>
<gene>
    <name evidence="11" type="ORF">CUNI_LOCUS11317</name>
</gene>
<dbReference type="InterPro" id="IPR001356">
    <property type="entry name" value="HD"/>
</dbReference>
<accession>A0A8S3Z999</accession>
<dbReference type="EMBL" id="CAJHNH020002154">
    <property type="protein sequence ID" value="CAG5125759.1"/>
    <property type="molecule type" value="Genomic_DNA"/>
</dbReference>
<evidence type="ECO:0000313" key="12">
    <source>
        <dbReference type="Proteomes" id="UP000678393"/>
    </source>
</evidence>
<protein>
    <recommendedName>
        <fullName evidence="10">Homeobox domain-containing protein</fullName>
    </recommendedName>
</protein>